<proteinExistence type="predicted"/>
<dbReference type="EMBL" id="CM045866">
    <property type="protein sequence ID" value="KAI7960872.1"/>
    <property type="molecule type" value="Genomic_DNA"/>
</dbReference>
<reference evidence="1 2" key="3">
    <citation type="journal article" date="2022" name="Microbiol. Spectr.">
        <title>Folding features and dynamics of 3D genome architecture in plant fungal pathogens.</title>
        <authorList>
            <person name="Xia C."/>
        </authorList>
    </citation>
    <scope>NUCLEOTIDE SEQUENCE [LARGE SCALE GENOMIC DNA]</scope>
    <source>
        <strain evidence="1 2">93-210</strain>
    </source>
</reference>
<comment type="caution">
    <text evidence="1">The sequence shown here is derived from an EMBL/GenBank/DDBJ whole genome shotgun (WGS) entry which is preliminary data.</text>
</comment>
<evidence type="ECO:0000313" key="2">
    <source>
        <dbReference type="Proteomes" id="UP001060170"/>
    </source>
</evidence>
<reference evidence="2" key="2">
    <citation type="journal article" date="2018" name="Mol. Plant Microbe Interact.">
        <title>Genome sequence resources for the wheat stripe rust pathogen (Puccinia striiformis f. sp. tritici) and the barley stripe rust pathogen (Puccinia striiformis f. sp. hordei).</title>
        <authorList>
            <person name="Xia C."/>
            <person name="Wang M."/>
            <person name="Yin C."/>
            <person name="Cornejo O.E."/>
            <person name="Hulbert S.H."/>
            <person name="Chen X."/>
        </authorList>
    </citation>
    <scope>NUCLEOTIDE SEQUENCE [LARGE SCALE GENOMIC DNA]</scope>
    <source>
        <strain evidence="2">93-210</strain>
    </source>
</reference>
<gene>
    <name evidence="1" type="ORF">MJO28_001361</name>
</gene>
<accession>A0ACC0ETW3</accession>
<dbReference type="Proteomes" id="UP001060170">
    <property type="component" value="Chromosome 2"/>
</dbReference>
<protein>
    <submittedName>
        <fullName evidence="1">Uncharacterized protein</fullName>
    </submittedName>
</protein>
<sequence length="69" mass="7399">MKANPTENHVYYYNCIGTEMHFSSCCSSGSIGYPPDTNVMTLNGAGAYKAICVDAKALDSELGSPKDCR</sequence>
<name>A0ACC0ETW3_9BASI</name>
<keyword evidence="2" id="KW-1185">Reference proteome</keyword>
<organism evidence="1 2">
    <name type="scientific">Puccinia striiformis f. sp. tritici</name>
    <dbReference type="NCBI Taxonomy" id="168172"/>
    <lineage>
        <taxon>Eukaryota</taxon>
        <taxon>Fungi</taxon>
        <taxon>Dikarya</taxon>
        <taxon>Basidiomycota</taxon>
        <taxon>Pucciniomycotina</taxon>
        <taxon>Pucciniomycetes</taxon>
        <taxon>Pucciniales</taxon>
        <taxon>Pucciniaceae</taxon>
        <taxon>Puccinia</taxon>
    </lineage>
</organism>
<evidence type="ECO:0000313" key="1">
    <source>
        <dbReference type="EMBL" id="KAI7960872.1"/>
    </source>
</evidence>
<reference evidence="2" key="1">
    <citation type="journal article" date="2018" name="BMC Genomics">
        <title>Genomic insights into host adaptation between the wheat stripe rust pathogen (Puccinia striiformis f. sp. tritici) and the barley stripe rust pathogen (Puccinia striiformis f. sp. hordei).</title>
        <authorList>
            <person name="Xia C."/>
            <person name="Wang M."/>
            <person name="Yin C."/>
            <person name="Cornejo O.E."/>
            <person name="Hulbert S.H."/>
            <person name="Chen X."/>
        </authorList>
    </citation>
    <scope>NUCLEOTIDE SEQUENCE [LARGE SCALE GENOMIC DNA]</scope>
    <source>
        <strain evidence="2">93-210</strain>
    </source>
</reference>